<accession>A0A8E2AP32</accession>
<feature type="region of interest" description="Disordered" evidence="1">
    <location>
        <begin position="301"/>
        <end position="323"/>
    </location>
</feature>
<feature type="domain" description="Lariat debranching enzyme C-terminal" evidence="2">
    <location>
        <begin position="322"/>
        <end position="472"/>
    </location>
</feature>
<dbReference type="Pfam" id="PF00149">
    <property type="entry name" value="Metallophos"/>
    <property type="match status" value="1"/>
</dbReference>
<proteinExistence type="predicted"/>
<evidence type="ECO:0000256" key="1">
    <source>
        <dbReference type="SAM" id="MobiDB-lite"/>
    </source>
</evidence>
<dbReference type="PANTHER" id="PTHR12849:SF0">
    <property type="entry name" value="LARIAT DEBRANCHING ENZYME"/>
    <property type="match status" value="1"/>
</dbReference>
<dbReference type="Proteomes" id="UP000250043">
    <property type="component" value="Unassembled WGS sequence"/>
</dbReference>
<dbReference type="InterPro" id="IPR029052">
    <property type="entry name" value="Metallo-depent_PP-like"/>
</dbReference>
<evidence type="ECO:0000313" key="4">
    <source>
        <dbReference type="Proteomes" id="UP000250043"/>
    </source>
</evidence>
<dbReference type="OrthoDB" id="407609at2759"/>
<dbReference type="SUPFAM" id="SSF56300">
    <property type="entry name" value="Metallo-dependent phosphatases"/>
    <property type="match status" value="1"/>
</dbReference>
<dbReference type="InterPro" id="IPR004843">
    <property type="entry name" value="Calcineurin-like_PHP"/>
</dbReference>
<gene>
    <name evidence="3" type="ORF">OBBRIDRAFT_891949</name>
</gene>
<reference evidence="3 4" key="1">
    <citation type="submission" date="2016-07" db="EMBL/GenBank/DDBJ databases">
        <title>Draft genome of the white-rot fungus Obba rivulosa 3A-2.</title>
        <authorList>
            <consortium name="DOE Joint Genome Institute"/>
            <person name="Miettinen O."/>
            <person name="Riley R."/>
            <person name="Acob R."/>
            <person name="Barry K."/>
            <person name="Cullen D."/>
            <person name="De Vries R."/>
            <person name="Hainaut M."/>
            <person name="Hatakka A."/>
            <person name="Henrissat B."/>
            <person name="Hilden K."/>
            <person name="Kuo R."/>
            <person name="Labutti K."/>
            <person name="Lipzen A."/>
            <person name="Makela M.R."/>
            <person name="Sandor L."/>
            <person name="Spatafora J.W."/>
            <person name="Grigoriev I.V."/>
            <person name="Hibbett D.S."/>
        </authorList>
    </citation>
    <scope>NUCLEOTIDE SEQUENCE [LARGE SCALE GENOMIC DNA]</scope>
    <source>
        <strain evidence="3 4">3A-2</strain>
    </source>
</reference>
<dbReference type="GO" id="GO:0005634">
    <property type="term" value="C:nucleus"/>
    <property type="evidence" value="ECO:0007669"/>
    <property type="project" value="TreeGrafter"/>
</dbReference>
<dbReference type="AlphaFoldDB" id="A0A8E2AP32"/>
<dbReference type="GO" id="GO:0008419">
    <property type="term" value="F:RNA lariat debranching enzyme activity"/>
    <property type="evidence" value="ECO:0007669"/>
    <property type="project" value="TreeGrafter"/>
</dbReference>
<feature type="compositionally biased region" description="Basic and acidic residues" evidence="1">
    <location>
        <begin position="502"/>
        <end position="514"/>
    </location>
</feature>
<dbReference type="PANTHER" id="PTHR12849">
    <property type="entry name" value="RNA LARIAT DEBRANCHING ENZYME"/>
    <property type="match status" value="1"/>
</dbReference>
<dbReference type="GO" id="GO:0000398">
    <property type="term" value="P:mRNA splicing, via spliceosome"/>
    <property type="evidence" value="ECO:0007669"/>
    <property type="project" value="TreeGrafter"/>
</dbReference>
<evidence type="ECO:0000259" key="2">
    <source>
        <dbReference type="SMART" id="SM01124"/>
    </source>
</evidence>
<protein>
    <recommendedName>
        <fullName evidence="2">Lariat debranching enzyme C-terminal domain-containing protein</fullName>
    </recommendedName>
</protein>
<dbReference type="Pfam" id="PF05011">
    <property type="entry name" value="DBR1"/>
    <property type="match status" value="1"/>
</dbReference>
<feature type="region of interest" description="Disordered" evidence="1">
    <location>
        <begin position="501"/>
        <end position="523"/>
    </location>
</feature>
<sequence>MITRRAFTSSAALAYKRKGLPKNKKKKGPVTPVRFPPREGNFLKVAIGGDINGDVDTIYARATTWEKRNKQKIDVLLLCGDVQTVRNEQDMQTIVRPPNFYRRLNDFNKYYTGKEKTPIPTIMIGGDHETSNYLWQLYHGGWVAPGIYFMGHAGCVQVNGVRIAGSSGVYHKARYRWGYPERIPFNGEAELETICNTREFNIRRLSLLSTPTIFLSHEWPYDVLNHGNVEDLMGRKKDIRKNPQVINRVLGSKPLESLMRTLQPPLWFAGHMQARYAATIVHKHPPSSEIWTEAVHEVENSAEPSQSLLEGAPSDAEASGGELSPAIPTTKFLALDRAIRGLSPKDYMEVIDVPISQEQADALRSGAPPVISFDPEWLAITRAFHRYMSLERSQKKYPDEATMRAAVQRELEWVRENVMAGKDVLPLDEIQQVDLTAPPPGFKKIRKRPPVKYWPNSQTAAFCSMLQIENKIDPVMQAAQPQNNRKKPKHSHILAAVLAEAEAQKAKKPADGKQKPVAASPQPIADTATLGIASALEAVTAST</sequence>
<dbReference type="EMBL" id="KV722714">
    <property type="protein sequence ID" value="OCH84157.1"/>
    <property type="molecule type" value="Genomic_DNA"/>
</dbReference>
<name>A0A8E2AP32_9APHY</name>
<evidence type="ECO:0000313" key="3">
    <source>
        <dbReference type="EMBL" id="OCH84157.1"/>
    </source>
</evidence>
<organism evidence="3 4">
    <name type="scientific">Obba rivulosa</name>
    <dbReference type="NCBI Taxonomy" id="1052685"/>
    <lineage>
        <taxon>Eukaryota</taxon>
        <taxon>Fungi</taxon>
        <taxon>Dikarya</taxon>
        <taxon>Basidiomycota</taxon>
        <taxon>Agaricomycotina</taxon>
        <taxon>Agaricomycetes</taxon>
        <taxon>Polyporales</taxon>
        <taxon>Gelatoporiaceae</taxon>
        <taxon>Obba</taxon>
    </lineage>
</organism>
<keyword evidence="4" id="KW-1185">Reference proteome</keyword>
<dbReference type="InterPro" id="IPR007708">
    <property type="entry name" value="DBR1_C"/>
</dbReference>
<dbReference type="SMART" id="SM01124">
    <property type="entry name" value="DBR1"/>
    <property type="match status" value="1"/>
</dbReference>